<dbReference type="RefSeq" id="XP_007387559.1">
    <property type="nucleotide sequence ID" value="XM_007387497.1"/>
</dbReference>
<evidence type="ECO:0000313" key="2">
    <source>
        <dbReference type="Proteomes" id="UP000054196"/>
    </source>
</evidence>
<dbReference type="eggNOG" id="ENOG502SSEF">
    <property type="taxonomic scope" value="Eukaryota"/>
</dbReference>
<protein>
    <submittedName>
        <fullName evidence="1">Uncharacterized protein</fullName>
    </submittedName>
</protein>
<dbReference type="Proteomes" id="UP000054196">
    <property type="component" value="Unassembled WGS sequence"/>
</dbReference>
<dbReference type="HOGENOM" id="CLU_776443_0_0_1"/>
<accession>R7S5W1</accession>
<dbReference type="AlphaFoldDB" id="R7S5W1"/>
<dbReference type="OrthoDB" id="2874131at2759"/>
<organism evidence="1 2">
    <name type="scientific">Punctularia strigosozonata (strain HHB-11173)</name>
    <name type="common">White-rot fungus</name>
    <dbReference type="NCBI Taxonomy" id="741275"/>
    <lineage>
        <taxon>Eukaryota</taxon>
        <taxon>Fungi</taxon>
        <taxon>Dikarya</taxon>
        <taxon>Basidiomycota</taxon>
        <taxon>Agaricomycotina</taxon>
        <taxon>Agaricomycetes</taxon>
        <taxon>Corticiales</taxon>
        <taxon>Punctulariaceae</taxon>
        <taxon>Punctularia</taxon>
    </lineage>
</organism>
<dbReference type="GeneID" id="18882835"/>
<dbReference type="EMBL" id="JH687551">
    <property type="protein sequence ID" value="EIN05156.1"/>
    <property type="molecule type" value="Genomic_DNA"/>
</dbReference>
<sequence>MLDSIDFTRTGAYLLRENGYWRLEYCDLITRRSSCPIFAPLVDEDEIEITGWDGRYPEIRKGLWEGREVKLWMACTDLGIKNLETITRAYHALRGLNVTANVLGHVVRGKHVVGIMTDVLRGRVPTYYDRSAVFEVLAKVQQAGLIYRQVGDGGFIIEEDGVKLPWMTTFLFVEDPVERASLAQRWHWDLGQGFFERLKFSSAFDEDEIAPPVIDIPRMPSPQRPIRVYVAYLYCPDSFDRLPSFLDSLLRGFASYARMPRQRTEQGKKRRAFSDLPAENKQVTFRRAASDTFVDAQVQGPRRRLKKEDIDDREMREMPARPCLFQLKTIYQPYDHSQLSITWIKEERSPTPLIRWR</sequence>
<gene>
    <name evidence="1" type="ORF">PUNSTDRAFT_47000</name>
</gene>
<name>R7S5W1_PUNST</name>
<dbReference type="KEGG" id="psq:PUNSTDRAFT_47000"/>
<keyword evidence="2" id="KW-1185">Reference proteome</keyword>
<proteinExistence type="predicted"/>
<reference evidence="2" key="1">
    <citation type="journal article" date="2012" name="Science">
        <title>The Paleozoic origin of enzymatic lignin decomposition reconstructed from 31 fungal genomes.</title>
        <authorList>
            <person name="Floudas D."/>
            <person name="Binder M."/>
            <person name="Riley R."/>
            <person name="Barry K."/>
            <person name="Blanchette R.A."/>
            <person name="Henrissat B."/>
            <person name="Martinez A.T."/>
            <person name="Otillar R."/>
            <person name="Spatafora J.W."/>
            <person name="Yadav J.S."/>
            <person name="Aerts A."/>
            <person name="Benoit I."/>
            <person name="Boyd A."/>
            <person name="Carlson A."/>
            <person name="Copeland A."/>
            <person name="Coutinho P.M."/>
            <person name="de Vries R.P."/>
            <person name="Ferreira P."/>
            <person name="Findley K."/>
            <person name="Foster B."/>
            <person name="Gaskell J."/>
            <person name="Glotzer D."/>
            <person name="Gorecki P."/>
            <person name="Heitman J."/>
            <person name="Hesse C."/>
            <person name="Hori C."/>
            <person name="Igarashi K."/>
            <person name="Jurgens J.A."/>
            <person name="Kallen N."/>
            <person name="Kersten P."/>
            <person name="Kohler A."/>
            <person name="Kuees U."/>
            <person name="Kumar T.K.A."/>
            <person name="Kuo A."/>
            <person name="LaButti K."/>
            <person name="Larrondo L.F."/>
            <person name="Lindquist E."/>
            <person name="Ling A."/>
            <person name="Lombard V."/>
            <person name="Lucas S."/>
            <person name="Lundell T."/>
            <person name="Martin R."/>
            <person name="McLaughlin D.J."/>
            <person name="Morgenstern I."/>
            <person name="Morin E."/>
            <person name="Murat C."/>
            <person name="Nagy L.G."/>
            <person name="Nolan M."/>
            <person name="Ohm R.A."/>
            <person name="Patyshakuliyeva A."/>
            <person name="Rokas A."/>
            <person name="Ruiz-Duenas F.J."/>
            <person name="Sabat G."/>
            <person name="Salamov A."/>
            <person name="Samejima M."/>
            <person name="Schmutz J."/>
            <person name="Slot J.C."/>
            <person name="St John F."/>
            <person name="Stenlid J."/>
            <person name="Sun H."/>
            <person name="Sun S."/>
            <person name="Syed K."/>
            <person name="Tsang A."/>
            <person name="Wiebenga A."/>
            <person name="Young D."/>
            <person name="Pisabarro A."/>
            <person name="Eastwood D.C."/>
            <person name="Martin F."/>
            <person name="Cullen D."/>
            <person name="Grigoriev I.V."/>
            <person name="Hibbett D.S."/>
        </authorList>
    </citation>
    <scope>NUCLEOTIDE SEQUENCE [LARGE SCALE GENOMIC DNA]</scope>
    <source>
        <strain evidence="2">HHB-11173 SS5</strain>
    </source>
</reference>
<evidence type="ECO:0000313" key="1">
    <source>
        <dbReference type="EMBL" id="EIN05156.1"/>
    </source>
</evidence>